<proteinExistence type="predicted"/>
<keyword evidence="3" id="KW-1185">Reference proteome</keyword>
<evidence type="ECO:0000313" key="3">
    <source>
        <dbReference type="Proteomes" id="UP000036987"/>
    </source>
</evidence>
<feature type="compositionally biased region" description="Basic residues" evidence="1">
    <location>
        <begin position="813"/>
        <end position="831"/>
    </location>
</feature>
<feature type="region of interest" description="Disordered" evidence="1">
    <location>
        <begin position="808"/>
        <end position="861"/>
    </location>
</feature>
<dbReference type="AlphaFoldDB" id="A0A0K9PZK2"/>
<gene>
    <name evidence="2" type="ORF">ZOSMA_144G00070</name>
</gene>
<organism evidence="2 3">
    <name type="scientific">Zostera marina</name>
    <name type="common">Eelgrass</name>
    <dbReference type="NCBI Taxonomy" id="29655"/>
    <lineage>
        <taxon>Eukaryota</taxon>
        <taxon>Viridiplantae</taxon>
        <taxon>Streptophyta</taxon>
        <taxon>Embryophyta</taxon>
        <taxon>Tracheophyta</taxon>
        <taxon>Spermatophyta</taxon>
        <taxon>Magnoliopsida</taxon>
        <taxon>Liliopsida</taxon>
        <taxon>Zosteraceae</taxon>
        <taxon>Zostera</taxon>
    </lineage>
</organism>
<accession>A0A0K9PZK2</accession>
<protein>
    <submittedName>
        <fullName evidence="2">Uncharacterized protein</fullName>
    </submittedName>
</protein>
<sequence length="886" mass="103896">MDEFDDSINFVNKIVNTYKKDGSSEALKLTSSYFDDSPTPGPGAAVNICHLSLMHRLHGMYLVQTDESEIDKAMTFTRLASILCPQSLEYRFFHALLMHQKVENCDANDLMLVIMECENALFVKKPKEPFWELYMHADDKTSDLKTEKEVVDYFKIQHTRLINRCYRDIDNLPESFLDETVLPSSSLSPSSKMKVTSEMLKDEHYSCGFVHRMHSEFCFESAVEAEDMEERKKLLEQSLRSARIAVEVFPSSMEYFINMFTRILQCSDFQTQEAFQNLKQNVLESLKATSCQDPYYKYLVGDVTISEEMEYYKNCLKSLLMFIKAMEMETPILDREVFVRMYFTSMDNLALDGLRRFVDESIYFNKNILYLLRNIPNIVTDVVGDKIVMQARQIPLIEQIVERYKTGGPSEALILTRQAIEEKKSPLLLRLHAKYVFENDRSDIESALMFAKRAIHGFPYSLEYRFFLASILYNRALTAKVKDNLMYGEIILECYEALSLKNMGEPFWLVYMHIEKKTAHITTTEEANRYLHNCLRNMINMCIRAIDGLPKKVFEFKQSTTIDNLSKIYEVTGVLSSDGRFCAIAHRLYSQYSFDYASKHITDADLQMKWMDFSCASARIAHELYNDSIDYALNFCTIRLVVQKSYSKSVIKFLKDKIDPYITLDESQEPYCKYLTGNDFTNCAEQTEHYKKCILMFLSFVNTMEVVSLCHNHIQHDQEEKLKMYFDRADEFDDKVGSLQKYFHIYYKILDEHDLLNYAKKSYYYNNTIRFMLLCLPKMKFNKIEKVKKRVLKDMTVKIEDAKEYLLPENNSRKKNKKNKNKKNRKKLKNKKMSECDDDASEPEINNLNLGNEDIPESSLSHVNLEDKDDFSVWIDHKITQYKEQK</sequence>
<dbReference type="PANTHER" id="PTHR34465">
    <property type="entry name" value="CARBOXYL-TERMINAL HYDROLASE-LIKE PROTEIN, PUTATIVE (DUF627 AND DUF629)-RELATED"/>
    <property type="match status" value="1"/>
</dbReference>
<comment type="caution">
    <text evidence="2">The sequence shown here is derived from an EMBL/GenBank/DDBJ whole genome shotgun (WGS) entry which is preliminary data.</text>
</comment>
<evidence type="ECO:0000256" key="1">
    <source>
        <dbReference type="SAM" id="MobiDB-lite"/>
    </source>
</evidence>
<dbReference type="EMBL" id="LFYR01000555">
    <property type="protein sequence ID" value="KMZ73647.1"/>
    <property type="molecule type" value="Genomic_DNA"/>
</dbReference>
<name>A0A0K9PZK2_ZOSMR</name>
<reference evidence="3" key="1">
    <citation type="journal article" date="2016" name="Nature">
        <title>The genome of the seagrass Zostera marina reveals angiosperm adaptation to the sea.</title>
        <authorList>
            <person name="Olsen J.L."/>
            <person name="Rouze P."/>
            <person name="Verhelst B."/>
            <person name="Lin Y.-C."/>
            <person name="Bayer T."/>
            <person name="Collen J."/>
            <person name="Dattolo E."/>
            <person name="De Paoli E."/>
            <person name="Dittami S."/>
            <person name="Maumus F."/>
            <person name="Michel G."/>
            <person name="Kersting A."/>
            <person name="Lauritano C."/>
            <person name="Lohaus R."/>
            <person name="Toepel M."/>
            <person name="Tonon T."/>
            <person name="Vanneste K."/>
            <person name="Amirebrahimi M."/>
            <person name="Brakel J."/>
            <person name="Bostroem C."/>
            <person name="Chovatia M."/>
            <person name="Grimwood J."/>
            <person name="Jenkins J.W."/>
            <person name="Jueterbock A."/>
            <person name="Mraz A."/>
            <person name="Stam W.T."/>
            <person name="Tice H."/>
            <person name="Bornberg-Bauer E."/>
            <person name="Green P.J."/>
            <person name="Pearson G.A."/>
            <person name="Procaccini G."/>
            <person name="Duarte C.M."/>
            <person name="Schmutz J."/>
            <person name="Reusch T.B.H."/>
            <person name="Van de Peer Y."/>
        </authorList>
    </citation>
    <scope>NUCLEOTIDE SEQUENCE [LARGE SCALE GENOMIC DNA]</scope>
    <source>
        <strain evidence="3">cv. Finnish</strain>
    </source>
</reference>
<dbReference type="PANTHER" id="PTHR34465:SF4">
    <property type="entry name" value="CARBOXYL-TERMINAL HYDROLASE-LIKE PROTEIN, PUTATIVE (DUF627 AND DUF629)-RELATED"/>
    <property type="match status" value="1"/>
</dbReference>
<dbReference type="Proteomes" id="UP000036987">
    <property type="component" value="Unassembled WGS sequence"/>
</dbReference>
<evidence type="ECO:0000313" key="2">
    <source>
        <dbReference type="EMBL" id="KMZ73647.1"/>
    </source>
</evidence>